<comment type="caution">
    <text evidence="1">The sequence shown here is derived from an EMBL/GenBank/DDBJ whole genome shotgun (WGS) entry which is preliminary data.</text>
</comment>
<organism evidence="1 2">
    <name type="scientific">Bonamia ostreae</name>
    <dbReference type="NCBI Taxonomy" id="126728"/>
    <lineage>
        <taxon>Eukaryota</taxon>
        <taxon>Sar</taxon>
        <taxon>Rhizaria</taxon>
        <taxon>Endomyxa</taxon>
        <taxon>Ascetosporea</taxon>
        <taxon>Haplosporida</taxon>
        <taxon>Bonamia</taxon>
    </lineage>
</organism>
<evidence type="ECO:0000313" key="1">
    <source>
        <dbReference type="EMBL" id="MES1919341.1"/>
    </source>
</evidence>
<accession>A0ABV2AI27</accession>
<dbReference type="EMBL" id="JBDODL010000260">
    <property type="protein sequence ID" value="MES1919341.1"/>
    <property type="molecule type" value="Genomic_DNA"/>
</dbReference>
<keyword evidence="2" id="KW-1185">Reference proteome</keyword>
<gene>
    <name evidence="1" type="ORF">MHBO_001189</name>
</gene>
<name>A0ABV2AI27_9EUKA</name>
<proteinExistence type="predicted"/>
<sequence length="131" mass="15357">MFGKVRKLSKIKKSQNFLFVNAKRTVMDQKNFTNNTSLNTECGFYWGYITQAPAYIRNQAYMKWILFYGAVYYMYTYSTAKEHSANADLEQRYRNGQVCDHCGSCHTSYICPHISEYPNGIDPITMRPRPF</sequence>
<reference evidence="1 2" key="1">
    <citation type="journal article" date="2024" name="BMC Biol.">
        <title>Comparative genomics of Ascetosporea gives new insight into the evolutionary basis for animal parasitism in Rhizaria.</title>
        <authorList>
            <person name="Hiltunen Thoren M."/>
            <person name="Onut-Brannstrom I."/>
            <person name="Alfjorden A."/>
            <person name="Peckova H."/>
            <person name="Swords F."/>
            <person name="Hooper C."/>
            <person name="Holzer A.S."/>
            <person name="Bass D."/>
            <person name="Burki F."/>
        </authorList>
    </citation>
    <scope>NUCLEOTIDE SEQUENCE [LARGE SCALE GENOMIC DNA]</scope>
    <source>
        <strain evidence="1">20-A016</strain>
    </source>
</reference>
<protein>
    <submittedName>
        <fullName evidence="1">Uncharacterized protein</fullName>
    </submittedName>
</protein>
<dbReference type="Proteomes" id="UP001439008">
    <property type="component" value="Unassembled WGS sequence"/>
</dbReference>
<evidence type="ECO:0000313" key="2">
    <source>
        <dbReference type="Proteomes" id="UP001439008"/>
    </source>
</evidence>